<sequence length="270" mass="31636">MIIARIFPPQSNMYVEWKNLFTGWGDKMDAFGLIHLFSVWVLTASGIVLRLDLADRYVYWEYTNWQDGFLRLVLSSILFLFVLRPNSYWHPGVQKLENKQIFQHGIIALLFLMVGSVTKDVSMDLFIGLIPYFIAFFGGLLIYQLPLEFEKMNGEWIVADWDQKVYHLSLSTILIFLSVGIGSWLDDPIISTAAMVSTPFPFIALFWPNHHRHLQRARFYPIFILAMFLCVRMPWFLVPLTILFFLIRTVNYFRYGIVYPSFGVDFTENN</sequence>
<feature type="transmembrane region" description="Helical" evidence="1">
    <location>
        <begin position="219"/>
        <end position="247"/>
    </location>
</feature>
<feature type="transmembrane region" description="Helical" evidence="1">
    <location>
        <begin position="125"/>
        <end position="145"/>
    </location>
</feature>
<protein>
    <submittedName>
        <fullName evidence="2">Uncharacterized protein</fullName>
    </submittedName>
</protein>
<organism evidence="2">
    <name type="scientific">marine metagenome</name>
    <dbReference type="NCBI Taxonomy" id="408172"/>
    <lineage>
        <taxon>unclassified sequences</taxon>
        <taxon>metagenomes</taxon>
        <taxon>ecological metagenomes</taxon>
    </lineage>
</organism>
<evidence type="ECO:0000313" key="2">
    <source>
        <dbReference type="EMBL" id="SVC50442.1"/>
    </source>
</evidence>
<name>A0A382MSL0_9ZZZZ</name>
<feature type="transmembrane region" description="Helical" evidence="1">
    <location>
        <begin position="101"/>
        <end position="119"/>
    </location>
</feature>
<keyword evidence="1" id="KW-0472">Membrane</keyword>
<gene>
    <name evidence="2" type="ORF">METZ01_LOCUS303296</name>
</gene>
<reference evidence="2" key="1">
    <citation type="submission" date="2018-05" db="EMBL/GenBank/DDBJ databases">
        <authorList>
            <person name="Lanie J.A."/>
            <person name="Ng W.-L."/>
            <person name="Kazmierczak K.M."/>
            <person name="Andrzejewski T.M."/>
            <person name="Davidsen T.M."/>
            <person name="Wayne K.J."/>
            <person name="Tettelin H."/>
            <person name="Glass J.I."/>
            <person name="Rusch D."/>
            <person name="Podicherti R."/>
            <person name="Tsui H.-C.T."/>
            <person name="Winkler M.E."/>
        </authorList>
    </citation>
    <scope>NUCLEOTIDE SEQUENCE</scope>
</reference>
<feature type="transmembrane region" description="Helical" evidence="1">
    <location>
        <begin position="69"/>
        <end position="89"/>
    </location>
</feature>
<keyword evidence="1" id="KW-1133">Transmembrane helix</keyword>
<feature type="transmembrane region" description="Helical" evidence="1">
    <location>
        <begin position="165"/>
        <end position="183"/>
    </location>
</feature>
<keyword evidence="1" id="KW-0812">Transmembrane</keyword>
<feature type="transmembrane region" description="Helical" evidence="1">
    <location>
        <begin position="30"/>
        <end position="49"/>
    </location>
</feature>
<proteinExistence type="predicted"/>
<evidence type="ECO:0000256" key="1">
    <source>
        <dbReference type="SAM" id="Phobius"/>
    </source>
</evidence>
<accession>A0A382MSL0</accession>
<feature type="transmembrane region" description="Helical" evidence="1">
    <location>
        <begin position="189"/>
        <end position="207"/>
    </location>
</feature>
<dbReference type="EMBL" id="UINC01094850">
    <property type="protein sequence ID" value="SVC50442.1"/>
    <property type="molecule type" value="Genomic_DNA"/>
</dbReference>
<dbReference type="AlphaFoldDB" id="A0A382MSL0"/>